<gene>
    <name evidence="1" type="ORF">L195_g009181</name>
</gene>
<accession>A0A2K3PB84</accession>
<protein>
    <submittedName>
        <fullName evidence="1">F-box and associated interaction domain protein</fullName>
    </submittedName>
</protein>
<dbReference type="AlphaFoldDB" id="A0A2K3PB84"/>
<sequence>MLETILSTGVDKANVLNELLASKRGKEKIDDIESRELDPSFADLPLPITTDILLRHPIKLVLICKHDELPELDSKCSNILKLEPTFKLPLRDGELDWWDDGFHVVNSCNGLPSPTFFRHGFMHNSISMGAFRDSLYVCNASLPSSVDVCVDHEE</sequence>
<reference evidence="1 2" key="1">
    <citation type="journal article" date="2014" name="Am. J. Bot.">
        <title>Genome assembly and annotation for red clover (Trifolium pratense; Fabaceae).</title>
        <authorList>
            <person name="Istvanek J."/>
            <person name="Jaros M."/>
            <person name="Krenek A."/>
            <person name="Repkova J."/>
        </authorList>
    </citation>
    <scope>NUCLEOTIDE SEQUENCE [LARGE SCALE GENOMIC DNA]</scope>
    <source>
        <strain evidence="2">cv. Tatra</strain>
        <tissue evidence="1">Young leaves</tissue>
    </source>
</reference>
<name>A0A2K3PB84_TRIPR</name>
<reference evidence="1 2" key="2">
    <citation type="journal article" date="2017" name="Front. Plant Sci.">
        <title>Gene Classification and Mining of Molecular Markers Useful in Red Clover (Trifolium pratense) Breeding.</title>
        <authorList>
            <person name="Istvanek J."/>
            <person name="Dluhosova J."/>
            <person name="Dluhos P."/>
            <person name="Patkova L."/>
            <person name="Nedelnik J."/>
            <person name="Repkova J."/>
        </authorList>
    </citation>
    <scope>NUCLEOTIDE SEQUENCE [LARGE SCALE GENOMIC DNA]</scope>
    <source>
        <strain evidence="2">cv. Tatra</strain>
        <tissue evidence="1">Young leaves</tissue>
    </source>
</reference>
<organism evidence="1 2">
    <name type="scientific">Trifolium pratense</name>
    <name type="common">Red clover</name>
    <dbReference type="NCBI Taxonomy" id="57577"/>
    <lineage>
        <taxon>Eukaryota</taxon>
        <taxon>Viridiplantae</taxon>
        <taxon>Streptophyta</taxon>
        <taxon>Embryophyta</taxon>
        <taxon>Tracheophyta</taxon>
        <taxon>Spermatophyta</taxon>
        <taxon>Magnoliopsida</taxon>
        <taxon>eudicotyledons</taxon>
        <taxon>Gunneridae</taxon>
        <taxon>Pentapetalae</taxon>
        <taxon>rosids</taxon>
        <taxon>fabids</taxon>
        <taxon>Fabales</taxon>
        <taxon>Fabaceae</taxon>
        <taxon>Papilionoideae</taxon>
        <taxon>50 kb inversion clade</taxon>
        <taxon>NPAAA clade</taxon>
        <taxon>Hologalegina</taxon>
        <taxon>IRL clade</taxon>
        <taxon>Trifolieae</taxon>
        <taxon>Trifolium</taxon>
    </lineage>
</organism>
<evidence type="ECO:0000313" key="1">
    <source>
        <dbReference type="EMBL" id="PNY12550.1"/>
    </source>
</evidence>
<dbReference type="EMBL" id="ASHM01005364">
    <property type="protein sequence ID" value="PNY12550.1"/>
    <property type="molecule type" value="Genomic_DNA"/>
</dbReference>
<evidence type="ECO:0000313" key="2">
    <source>
        <dbReference type="Proteomes" id="UP000236291"/>
    </source>
</evidence>
<proteinExistence type="predicted"/>
<dbReference type="Proteomes" id="UP000236291">
    <property type="component" value="Unassembled WGS sequence"/>
</dbReference>
<comment type="caution">
    <text evidence="1">The sequence shown here is derived from an EMBL/GenBank/DDBJ whole genome shotgun (WGS) entry which is preliminary data.</text>
</comment>